<dbReference type="InterPro" id="IPR027417">
    <property type="entry name" value="P-loop_NTPase"/>
</dbReference>
<feature type="domain" description="Helicase HerA central" evidence="1">
    <location>
        <begin position="141"/>
        <end position="466"/>
    </location>
</feature>
<dbReference type="PANTHER" id="PTHR42957:SF1">
    <property type="entry name" value="HELICASE MJ1565-RELATED"/>
    <property type="match status" value="1"/>
</dbReference>
<dbReference type="RefSeq" id="WP_101029715.1">
    <property type="nucleotide sequence ID" value="NZ_CABMMZ010000073.1"/>
</dbReference>
<comment type="caution">
    <text evidence="2">The sequence shown here is derived from an EMBL/GenBank/DDBJ whole genome shotgun (WGS) entry which is preliminary data.</text>
</comment>
<dbReference type="Gene3D" id="3.40.50.300">
    <property type="entry name" value="P-loop containing nucleotide triphosphate hydrolases"/>
    <property type="match status" value="2"/>
</dbReference>
<evidence type="ECO:0000259" key="1">
    <source>
        <dbReference type="Pfam" id="PF01935"/>
    </source>
</evidence>
<sequence length="616" mass="69320">MGTSSIGRIISIDTYKIIAELYDSVNNYISTIDGIRFIGEIGSYVSINEIDRKIIAEIVSVEEKNLFTNKELSKPNGTRLVALSLIGEITDDSFCFGVSKPPHIYSEISIIHQSDLQVMLDVGESEEEIVEGVNTRLRSLRIGQSVVFPDYPVNINIDRFFGFHFAVFGNTGAGKSNTIARIIQNIFLKREYSAKGAKFIIFDSNGEYNRAFESINEFNADIKCKCFSCDTETENHFEIPVWALSADDWAILLHASEKTQIPVLYRAMDIAKVFYDPDCNDDEVKNHILASTVLGILNSSDSSPSKADKIRAILAQFATNEFKLTKTVDEVHKQLNQLLEVSYGEMKLQQALINYCDQFIKSDVDNNLGIKKLVPFDLKQFSEAVKFATLYEGSISSQRIQEYTSTLLTRLQAIIEGSQGKLFTKTEYTSINDYIKSLIGDNQILDIDISMLDDSSSEVIAKVLSKIILDYVRKLKQKAEMPINLIVEEAHRFVKNDGNNNSFGFNVFERIAKEGRKYGLLMGISSQRPSELSKTVVSQCSNFIIHRVQNPDDLQYISKMVPYINRGILDRLTYLQTGTALVFGTAINLPTLTRFAIASPETDSNSARISEKWFVE</sequence>
<organism evidence="2 3">
    <name type="scientific">Ruminococcus bromii</name>
    <dbReference type="NCBI Taxonomy" id="40518"/>
    <lineage>
        <taxon>Bacteria</taxon>
        <taxon>Bacillati</taxon>
        <taxon>Bacillota</taxon>
        <taxon>Clostridia</taxon>
        <taxon>Eubacteriales</taxon>
        <taxon>Oscillospiraceae</taxon>
        <taxon>Ruminococcus</taxon>
    </lineage>
</organism>
<dbReference type="PANTHER" id="PTHR42957">
    <property type="entry name" value="HELICASE MJ1565-RELATED"/>
    <property type="match status" value="1"/>
</dbReference>
<dbReference type="Pfam" id="PF01935">
    <property type="entry name" value="DUF87"/>
    <property type="match status" value="1"/>
</dbReference>
<gene>
    <name evidence="2" type="ORF">RBATCC27255_01796</name>
</gene>
<keyword evidence="3" id="KW-1185">Reference proteome</keyword>
<dbReference type="InterPro" id="IPR002789">
    <property type="entry name" value="HerA_central"/>
</dbReference>
<name>A0A2N0UIX9_9FIRM</name>
<accession>A0A2N0UIX9</accession>
<evidence type="ECO:0000313" key="2">
    <source>
        <dbReference type="EMBL" id="PKD26931.1"/>
    </source>
</evidence>
<dbReference type="AlphaFoldDB" id="A0A2N0UIX9"/>
<dbReference type="SUPFAM" id="SSF52540">
    <property type="entry name" value="P-loop containing nucleoside triphosphate hydrolases"/>
    <property type="match status" value="1"/>
</dbReference>
<dbReference type="Proteomes" id="UP000233425">
    <property type="component" value="Unassembled WGS sequence"/>
</dbReference>
<dbReference type="EMBL" id="NNSR01000073">
    <property type="protein sequence ID" value="PKD26931.1"/>
    <property type="molecule type" value="Genomic_DNA"/>
</dbReference>
<protein>
    <submittedName>
        <fullName evidence="2">Type IV secretory pathway, VirB4 component</fullName>
    </submittedName>
</protein>
<reference evidence="2" key="1">
    <citation type="journal article" date="2018" name="Environ. Microbiol.">
        <title>Sporulation capability and amylosome conservation among diverse human colonic and rumen isolates of the keystone starch-degrader Ruminococcus bromii.</title>
        <authorList>
            <person name="Mukhopadhya I."/>
            <person name="Morais S."/>
            <person name="Laverde-Gomez J."/>
            <person name="Sheridan P.O."/>
            <person name="Walker A.W."/>
            <person name="Kelly W."/>
            <person name="Klieve A.V."/>
            <person name="Ouwerkerk D."/>
            <person name="Duncan S.H."/>
            <person name="Louis P."/>
            <person name="Koropatkin N."/>
            <person name="Cockburn D."/>
            <person name="Kibler R."/>
            <person name="Cooper P.J."/>
            <person name="Sandoval C."/>
            <person name="Crost E."/>
            <person name="Juge N."/>
            <person name="Bayer E.A."/>
            <person name="Flint H.J."/>
        </authorList>
    </citation>
    <scope>NUCLEOTIDE SEQUENCE [LARGE SCALE GENOMIC DNA]</scope>
    <source>
        <strain evidence="2">ATCC 27255</strain>
    </source>
</reference>
<proteinExistence type="predicted"/>
<evidence type="ECO:0000313" key="3">
    <source>
        <dbReference type="Proteomes" id="UP000233425"/>
    </source>
</evidence>
<dbReference type="InterPro" id="IPR008571">
    <property type="entry name" value="HerA-like"/>
</dbReference>